<comment type="caution">
    <text evidence="1">The sequence shown here is derived from an EMBL/GenBank/DDBJ whole genome shotgun (WGS) entry which is preliminary data.</text>
</comment>
<protein>
    <submittedName>
        <fullName evidence="1">Uncharacterized protein</fullName>
    </submittedName>
</protein>
<reference evidence="1" key="1">
    <citation type="submission" date="2022-04" db="EMBL/GenBank/DDBJ databases">
        <title>Genome of the entomopathogenic fungus Entomophthora muscae.</title>
        <authorList>
            <person name="Elya C."/>
            <person name="Lovett B.R."/>
            <person name="Lee E."/>
            <person name="Macias A.M."/>
            <person name="Hajek A.E."/>
            <person name="De Bivort B.L."/>
            <person name="Kasson M.T."/>
            <person name="De Fine Licht H.H."/>
            <person name="Stajich J.E."/>
        </authorList>
    </citation>
    <scope>NUCLEOTIDE SEQUENCE</scope>
    <source>
        <strain evidence="1">Berkeley</strain>
    </source>
</reference>
<accession>A0ACC2TJA9</accession>
<name>A0ACC2TJA9_9FUNG</name>
<gene>
    <name evidence="1" type="ORF">DSO57_1003783</name>
</gene>
<organism evidence="1 2">
    <name type="scientific">Entomophthora muscae</name>
    <dbReference type="NCBI Taxonomy" id="34485"/>
    <lineage>
        <taxon>Eukaryota</taxon>
        <taxon>Fungi</taxon>
        <taxon>Fungi incertae sedis</taxon>
        <taxon>Zoopagomycota</taxon>
        <taxon>Entomophthoromycotina</taxon>
        <taxon>Entomophthoromycetes</taxon>
        <taxon>Entomophthorales</taxon>
        <taxon>Entomophthoraceae</taxon>
        <taxon>Entomophthora</taxon>
    </lineage>
</organism>
<dbReference type="Proteomes" id="UP001165960">
    <property type="component" value="Unassembled WGS sequence"/>
</dbReference>
<keyword evidence="2" id="KW-1185">Reference proteome</keyword>
<sequence length="207" mass="22788">MGHSCSSSLVESDPPCKLMLINQRSLRVAQYDLVYQHSHQKSVTQGFFATWARYSLDNVEGIGAQDPGVGLLRYIPYNLILSQVITGRWGPAIGTSLLPLPNANPVPAGLGVVPPTLETKLLVLSQRPGVYVQDTLVLLQEIYLRIFWLGLIISLTPSISFRNFTNRLSCSEARHRYPAGNPNLRIRFVLSLSQMAGKAMGLPCGPE</sequence>
<dbReference type="EMBL" id="QTSX02002849">
    <property type="protein sequence ID" value="KAJ9074728.1"/>
    <property type="molecule type" value="Genomic_DNA"/>
</dbReference>
<evidence type="ECO:0000313" key="2">
    <source>
        <dbReference type="Proteomes" id="UP001165960"/>
    </source>
</evidence>
<evidence type="ECO:0000313" key="1">
    <source>
        <dbReference type="EMBL" id="KAJ9074728.1"/>
    </source>
</evidence>
<proteinExistence type="predicted"/>